<dbReference type="Proteomes" id="UP000198881">
    <property type="component" value="Unassembled WGS sequence"/>
</dbReference>
<dbReference type="Gene3D" id="1.10.357.10">
    <property type="entry name" value="Tetracycline Repressor, domain 2"/>
    <property type="match status" value="1"/>
</dbReference>
<dbReference type="InterPro" id="IPR009057">
    <property type="entry name" value="Homeodomain-like_sf"/>
</dbReference>
<reference evidence="4 5" key="1">
    <citation type="submission" date="2016-10" db="EMBL/GenBank/DDBJ databases">
        <authorList>
            <person name="de Groot N.N."/>
        </authorList>
    </citation>
    <scope>NUCLEOTIDE SEQUENCE [LARGE SCALE GENOMIC DNA]</scope>
    <source>
        <strain evidence="4 5">CGMCC 1.7054</strain>
    </source>
</reference>
<feature type="DNA-binding region" description="H-T-H motif" evidence="2">
    <location>
        <begin position="38"/>
        <end position="57"/>
    </location>
</feature>
<dbReference type="InterPro" id="IPR050109">
    <property type="entry name" value="HTH-type_TetR-like_transc_reg"/>
</dbReference>
<dbReference type="Gene3D" id="1.10.10.60">
    <property type="entry name" value="Homeodomain-like"/>
    <property type="match status" value="1"/>
</dbReference>
<dbReference type="STRING" id="574650.SAMN04487966_10716"/>
<dbReference type="OrthoDB" id="3235020at2"/>
<evidence type="ECO:0000259" key="3">
    <source>
        <dbReference type="PROSITE" id="PS50977"/>
    </source>
</evidence>
<name>A0A1I7MN88_9MICC</name>
<feature type="domain" description="HTH tetR-type" evidence="3">
    <location>
        <begin position="15"/>
        <end position="75"/>
    </location>
</feature>
<accession>A0A1I7MN88</accession>
<dbReference type="SUPFAM" id="SSF46689">
    <property type="entry name" value="Homeodomain-like"/>
    <property type="match status" value="1"/>
</dbReference>
<dbReference type="GO" id="GO:0003700">
    <property type="term" value="F:DNA-binding transcription factor activity"/>
    <property type="evidence" value="ECO:0007669"/>
    <property type="project" value="TreeGrafter"/>
</dbReference>
<keyword evidence="5" id="KW-1185">Reference proteome</keyword>
<organism evidence="4 5">
    <name type="scientific">Micrococcus terreus</name>
    <dbReference type="NCBI Taxonomy" id="574650"/>
    <lineage>
        <taxon>Bacteria</taxon>
        <taxon>Bacillati</taxon>
        <taxon>Actinomycetota</taxon>
        <taxon>Actinomycetes</taxon>
        <taxon>Micrococcales</taxon>
        <taxon>Micrococcaceae</taxon>
        <taxon>Micrococcus</taxon>
    </lineage>
</organism>
<dbReference type="InterPro" id="IPR001647">
    <property type="entry name" value="HTH_TetR"/>
</dbReference>
<evidence type="ECO:0000313" key="5">
    <source>
        <dbReference type="Proteomes" id="UP000198881"/>
    </source>
</evidence>
<dbReference type="RefSeq" id="WP_091697581.1">
    <property type="nucleotide sequence ID" value="NZ_FPCG01000007.1"/>
</dbReference>
<protein>
    <submittedName>
        <fullName evidence="4">Transcriptional regulator, TetR family</fullName>
    </submittedName>
</protein>
<keyword evidence="1 2" id="KW-0238">DNA-binding</keyword>
<dbReference type="GO" id="GO:0000976">
    <property type="term" value="F:transcription cis-regulatory region binding"/>
    <property type="evidence" value="ECO:0007669"/>
    <property type="project" value="TreeGrafter"/>
</dbReference>
<dbReference type="Pfam" id="PF00440">
    <property type="entry name" value="TetR_N"/>
    <property type="match status" value="1"/>
</dbReference>
<evidence type="ECO:0000256" key="1">
    <source>
        <dbReference type="ARBA" id="ARBA00023125"/>
    </source>
</evidence>
<evidence type="ECO:0000313" key="4">
    <source>
        <dbReference type="EMBL" id="SFV23358.1"/>
    </source>
</evidence>
<dbReference type="AlphaFoldDB" id="A0A1I7MN88"/>
<proteinExistence type="predicted"/>
<dbReference type="PANTHER" id="PTHR30055:SF226">
    <property type="entry name" value="HTH-TYPE TRANSCRIPTIONAL REGULATOR PKSA"/>
    <property type="match status" value="1"/>
</dbReference>
<gene>
    <name evidence="4" type="ORF">SAMN04487966_10716</name>
</gene>
<dbReference type="EMBL" id="FPCG01000007">
    <property type="protein sequence ID" value="SFV23358.1"/>
    <property type="molecule type" value="Genomic_DNA"/>
</dbReference>
<evidence type="ECO:0000256" key="2">
    <source>
        <dbReference type="PROSITE-ProRule" id="PRU00335"/>
    </source>
</evidence>
<sequence length="251" mass="28213">MEATAMSELARTRQRALVDQHLTALLQRLDTQGWDATTVDELAREAGMSRATFFRTFGGKEDLVFLDHETMLEQLEAYLSTTDHDTASALRQGLLLVFRHHLEDRDRTQVRHRLLRQSPALRNRELLTSHGYERVFRRWLRGRLEQDSLRGPRLGPADAEALSASLAGAGVALHNACLRRWIRDPQDGVVDELSEQAQKLIQVLLQGYAAGPDAARSTIEEAPQRPVAVVTLVGEHADREQIVEAVRKALS</sequence>
<dbReference type="PROSITE" id="PS50977">
    <property type="entry name" value="HTH_TETR_2"/>
    <property type="match status" value="1"/>
</dbReference>
<dbReference type="PANTHER" id="PTHR30055">
    <property type="entry name" value="HTH-TYPE TRANSCRIPTIONAL REGULATOR RUTR"/>
    <property type="match status" value="1"/>
</dbReference>